<reference evidence="5 6" key="1">
    <citation type="submission" date="2020-04" db="EMBL/GenBank/DDBJ databases">
        <title>Perkinsus olseni comparative genomics.</title>
        <authorList>
            <person name="Bogema D.R."/>
        </authorList>
    </citation>
    <scope>NUCLEOTIDE SEQUENCE [LARGE SCALE GENOMIC DNA]</scope>
    <source>
        <strain evidence="5">00978-12</strain>
    </source>
</reference>
<dbReference type="GO" id="GO:0050661">
    <property type="term" value="F:NADP binding"/>
    <property type="evidence" value="ECO:0007669"/>
    <property type="project" value="InterPro"/>
</dbReference>
<comment type="caution">
    <text evidence="5">The sequence shown here is derived from an EMBL/GenBank/DDBJ whole genome shotgun (WGS) entry which is preliminary data.</text>
</comment>
<evidence type="ECO:0000259" key="4">
    <source>
        <dbReference type="Pfam" id="PF03447"/>
    </source>
</evidence>
<dbReference type="OrthoDB" id="4310724at2759"/>
<dbReference type="Pfam" id="PF01958">
    <property type="entry name" value="Asp_DH_C"/>
    <property type="match status" value="1"/>
</dbReference>
<evidence type="ECO:0000256" key="2">
    <source>
        <dbReference type="SAM" id="MobiDB-lite"/>
    </source>
</evidence>
<gene>
    <name evidence="5" type="ORF">FOZ60_008423</name>
</gene>
<evidence type="ECO:0000256" key="1">
    <source>
        <dbReference type="ARBA" id="ARBA00020169"/>
    </source>
</evidence>
<feature type="region of interest" description="Disordered" evidence="2">
    <location>
        <begin position="340"/>
        <end position="391"/>
    </location>
</feature>
<dbReference type="GO" id="GO:0009435">
    <property type="term" value="P:NAD+ biosynthetic process"/>
    <property type="evidence" value="ECO:0007669"/>
    <property type="project" value="InterPro"/>
</dbReference>
<dbReference type="InterPro" id="IPR002811">
    <property type="entry name" value="Asp_DH"/>
</dbReference>
<evidence type="ECO:0000313" key="5">
    <source>
        <dbReference type="EMBL" id="KAF4683920.1"/>
    </source>
</evidence>
<proteinExistence type="predicted"/>
<dbReference type="Pfam" id="PF03447">
    <property type="entry name" value="NAD_binding_3"/>
    <property type="match status" value="1"/>
</dbReference>
<feature type="compositionally biased region" description="Basic residues" evidence="2">
    <location>
        <begin position="364"/>
        <end position="376"/>
    </location>
</feature>
<feature type="compositionally biased region" description="Basic and acidic residues" evidence="2">
    <location>
        <begin position="15"/>
        <end position="41"/>
    </location>
</feature>
<dbReference type="GO" id="GO:0033735">
    <property type="term" value="F:aspartate dehydrogenase [NAD(P)+] activity"/>
    <property type="evidence" value="ECO:0007669"/>
    <property type="project" value="InterPro"/>
</dbReference>
<dbReference type="EMBL" id="JABANP010000338">
    <property type="protein sequence ID" value="KAF4683920.1"/>
    <property type="molecule type" value="Genomic_DNA"/>
</dbReference>
<dbReference type="SUPFAM" id="SSF55347">
    <property type="entry name" value="Glyceraldehyde-3-phosphate dehydrogenase-like, C-terminal domain"/>
    <property type="match status" value="1"/>
</dbReference>
<feature type="region of interest" description="Disordered" evidence="2">
    <location>
        <begin position="1"/>
        <end position="56"/>
    </location>
</feature>
<dbReference type="Gene3D" id="3.30.360.10">
    <property type="entry name" value="Dihydrodipicolinate Reductase, domain 2"/>
    <property type="match status" value="1"/>
</dbReference>
<dbReference type="InterPro" id="IPR005106">
    <property type="entry name" value="Asp/hSer_DH_NAD-bd"/>
</dbReference>
<dbReference type="Gene3D" id="3.40.50.720">
    <property type="entry name" value="NAD(P)-binding Rossmann-like Domain"/>
    <property type="match status" value="1"/>
</dbReference>
<evidence type="ECO:0000259" key="3">
    <source>
        <dbReference type="Pfam" id="PF01958"/>
    </source>
</evidence>
<dbReference type="PANTHER" id="PTHR31873:SF6">
    <property type="entry name" value="ASPARTATE DEHYDROGENASE DOMAIN-CONTAINING PROTEIN"/>
    <property type="match status" value="1"/>
</dbReference>
<dbReference type="PANTHER" id="PTHR31873">
    <property type="entry name" value="L-ASPARTATE DEHYDROGENASE-RELATED"/>
    <property type="match status" value="1"/>
</dbReference>
<feature type="domain" description="Aspartate/homoserine dehydrogenase NAD-binding" evidence="4">
    <location>
        <begin position="450"/>
        <end position="553"/>
    </location>
</feature>
<dbReference type="Proteomes" id="UP000541610">
    <property type="component" value="Unassembled WGS sequence"/>
</dbReference>
<dbReference type="AlphaFoldDB" id="A0A7J6NK91"/>
<name>A0A7J6NK91_PEROL</name>
<feature type="compositionally biased region" description="Basic and acidic residues" evidence="2">
    <location>
        <begin position="340"/>
        <end position="362"/>
    </location>
</feature>
<accession>A0A7J6NK91</accession>
<protein>
    <recommendedName>
        <fullName evidence="1">Aspartate dehydrogenase domain-containing protein</fullName>
    </recommendedName>
</protein>
<evidence type="ECO:0000313" key="6">
    <source>
        <dbReference type="Proteomes" id="UP000541610"/>
    </source>
</evidence>
<organism evidence="5 6">
    <name type="scientific">Perkinsus olseni</name>
    <name type="common">Perkinsus atlanticus</name>
    <dbReference type="NCBI Taxonomy" id="32597"/>
    <lineage>
        <taxon>Eukaryota</taxon>
        <taxon>Sar</taxon>
        <taxon>Alveolata</taxon>
        <taxon>Perkinsozoa</taxon>
        <taxon>Perkinsea</taxon>
        <taxon>Perkinsida</taxon>
        <taxon>Perkinsidae</taxon>
        <taxon>Perkinsus</taxon>
    </lineage>
</organism>
<feature type="domain" description="Aspartate dehydrogenase" evidence="3">
    <location>
        <begin position="608"/>
        <end position="681"/>
    </location>
</feature>
<sequence length="750" mass="84763">MTSREVFDRLSAGAAEHRERRRVEHEKYLAERSRAEEESMRQSKQGAGKMERKQSDKLFERLYNGYASRQRHIDEQREEQAREFIEMAQPGGSGRRPDIEHINRLYEGRQRARREAFMARQREIDRMARGNSPRPRSSTPTVWEKLYREQEKLSERRRLRVKAAEEEDRRMVYRTIVTVPKGMRLSTPRCFKLTKGDEHCPDTAADDAHHEENDRSPLGEAEVQARVASLYKDALDRRERQRERMERKQLLELAADIRATCGGVNGKSPALQEGAEAAHERLYHPRFAPPSRVSKTLARDECWELFNTKACSVHAGRQLSSKDLEKTFNRLYSDSVARAKRQEERRLAEDIKTRELQEEATRRPNSKRRRPAARKRNGNDRSFARPTARPGRVYSTLAATSGMKYATTPASSRMTTDSEAPAYWYSRIRPFGRVTTDSCPAATGLCRFLVEEIRRSSELELAFVWNRSYEKVEAAIRDGRVPAECALRDLGDFADRKPDLIAEVCHPDVAREWCCTFLSSADVYIGSPTAFADEVFEQAVRTTTVEKGRSVYISVGALWGAEDIRRMDAQGKLRGLTVTMKKHPESLKLTGSLMNKMASLMDGRQNPSEDVVIYEGDVRSLCPLAPNNVNTMACAAIAAPSLGFSRVRARLVANSSLIDRHIVAIDVDGPFDNELGCAFKVGTDSQLFAQKPVASELDSGQVSAANPRLQVHTERVNPAAVGAVTGKQTYNTFLTSLLNARGKEPGVHLS</sequence>